<evidence type="ECO:0000256" key="2">
    <source>
        <dbReference type="SAM" id="Phobius"/>
    </source>
</evidence>
<proteinExistence type="predicted"/>
<protein>
    <submittedName>
        <fullName evidence="3">Uncharacterized protein</fullName>
    </submittedName>
</protein>
<evidence type="ECO:0000313" key="3">
    <source>
        <dbReference type="EMBL" id="BBO32968.1"/>
    </source>
</evidence>
<keyword evidence="4" id="KW-1185">Reference proteome</keyword>
<dbReference type="AlphaFoldDB" id="A0A5K7X8W6"/>
<feature type="compositionally biased region" description="Low complexity" evidence="1">
    <location>
        <begin position="82"/>
        <end position="95"/>
    </location>
</feature>
<gene>
    <name evidence="3" type="ORF">PLANPX_2580</name>
</gene>
<sequence>MDQQDGISRRDAVIGVSFLSVLLALLSATIVYRILEAKHGISPRASAPLIAEAPIEVAPLAATPVLVDGQVDAVAFEAPLTESATAEPSSAAQPTFVAPSAR</sequence>
<dbReference type="RefSeq" id="WP_152098841.1">
    <property type="nucleotide sequence ID" value="NZ_AP021861.1"/>
</dbReference>
<name>A0A5K7X8W6_9BACT</name>
<keyword evidence="2" id="KW-0472">Membrane</keyword>
<evidence type="ECO:0000256" key="1">
    <source>
        <dbReference type="SAM" id="MobiDB-lite"/>
    </source>
</evidence>
<dbReference type="EMBL" id="AP021861">
    <property type="protein sequence ID" value="BBO32968.1"/>
    <property type="molecule type" value="Genomic_DNA"/>
</dbReference>
<feature type="region of interest" description="Disordered" evidence="1">
    <location>
        <begin position="82"/>
        <end position="102"/>
    </location>
</feature>
<evidence type="ECO:0000313" key="4">
    <source>
        <dbReference type="Proteomes" id="UP000326837"/>
    </source>
</evidence>
<organism evidence="3 4">
    <name type="scientific">Lacipirellula parvula</name>
    <dbReference type="NCBI Taxonomy" id="2650471"/>
    <lineage>
        <taxon>Bacteria</taxon>
        <taxon>Pseudomonadati</taxon>
        <taxon>Planctomycetota</taxon>
        <taxon>Planctomycetia</taxon>
        <taxon>Pirellulales</taxon>
        <taxon>Lacipirellulaceae</taxon>
        <taxon>Lacipirellula</taxon>
    </lineage>
</organism>
<accession>A0A5K7X8W6</accession>
<dbReference type="Proteomes" id="UP000326837">
    <property type="component" value="Chromosome"/>
</dbReference>
<reference evidence="4" key="1">
    <citation type="submission" date="2019-10" db="EMBL/GenBank/DDBJ databases">
        <title>Lacipirellula parvula gen. nov., sp. nov., representing a lineage of planctomycetes widespread in freshwater anoxic habitats, and description of the family Lacipirellulaceae.</title>
        <authorList>
            <person name="Dedysh S.N."/>
            <person name="Kulichevskaya I.S."/>
            <person name="Beletsky A.V."/>
            <person name="Rakitin A.L."/>
            <person name="Mardanov A.V."/>
            <person name="Ivanova A.A."/>
            <person name="Saltykova V.X."/>
            <person name="Rijpstra W.I.C."/>
            <person name="Sinninghe Damste J.S."/>
            <person name="Ravin N.V."/>
        </authorList>
    </citation>
    <scope>NUCLEOTIDE SEQUENCE [LARGE SCALE GENOMIC DNA]</scope>
    <source>
        <strain evidence="4">PX69</strain>
    </source>
</reference>
<keyword evidence="2" id="KW-0812">Transmembrane</keyword>
<keyword evidence="2" id="KW-1133">Transmembrane helix</keyword>
<feature type="transmembrane region" description="Helical" evidence="2">
    <location>
        <begin position="12"/>
        <end position="35"/>
    </location>
</feature>
<dbReference type="KEGG" id="lpav:PLANPX_2580"/>